<name>A0A8G2BGN8_9PROT</name>
<dbReference type="InterPro" id="IPR010538">
    <property type="entry name" value="DHOR"/>
</dbReference>
<dbReference type="GO" id="GO:0004130">
    <property type="term" value="F:cytochrome-c peroxidase activity"/>
    <property type="evidence" value="ECO:0007669"/>
    <property type="project" value="TreeGrafter"/>
</dbReference>
<dbReference type="PANTHER" id="PTHR30600">
    <property type="entry name" value="CYTOCHROME C PEROXIDASE-RELATED"/>
    <property type="match status" value="1"/>
</dbReference>
<evidence type="ECO:0000313" key="7">
    <source>
        <dbReference type="EMBL" id="SDF54028.1"/>
    </source>
</evidence>
<evidence type="ECO:0000256" key="4">
    <source>
        <dbReference type="PROSITE-ProRule" id="PRU00433"/>
    </source>
</evidence>
<keyword evidence="8" id="KW-1185">Reference proteome</keyword>
<dbReference type="PIRSF" id="PIRSF028099">
    <property type="entry name" value="DUF1111"/>
    <property type="match status" value="1"/>
</dbReference>
<feature type="domain" description="Cytochrome c" evidence="6">
    <location>
        <begin position="343"/>
        <end position="475"/>
    </location>
</feature>
<dbReference type="InterPro" id="IPR036909">
    <property type="entry name" value="Cyt_c-like_dom_sf"/>
</dbReference>
<dbReference type="PANTHER" id="PTHR30600:SF4">
    <property type="entry name" value="CYTOCHROME C DOMAIN-CONTAINING PROTEIN"/>
    <property type="match status" value="1"/>
</dbReference>
<dbReference type="GO" id="GO:0046872">
    <property type="term" value="F:metal ion binding"/>
    <property type="evidence" value="ECO:0007669"/>
    <property type="project" value="UniProtKB-KW"/>
</dbReference>
<keyword evidence="1 4" id="KW-0349">Heme</keyword>
<gene>
    <name evidence="7" type="ORF">SAMN05660686_01597</name>
</gene>
<dbReference type="Proteomes" id="UP000198615">
    <property type="component" value="Unassembled WGS sequence"/>
</dbReference>
<dbReference type="SUPFAM" id="SSF46626">
    <property type="entry name" value="Cytochrome c"/>
    <property type="match status" value="1"/>
</dbReference>
<accession>A0A8G2BGN8</accession>
<evidence type="ECO:0000313" key="8">
    <source>
        <dbReference type="Proteomes" id="UP000198615"/>
    </source>
</evidence>
<dbReference type="GO" id="GO:0020037">
    <property type="term" value="F:heme binding"/>
    <property type="evidence" value="ECO:0007669"/>
    <property type="project" value="InterPro"/>
</dbReference>
<dbReference type="PROSITE" id="PS51007">
    <property type="entry name" value="CYTC"/>
    <property type="match status" value="1"/>
</dbReference>
<dbReference type="Pfam" id="PF06537">
    <property type="entry name" value="DHOR"/>
    <property type="match status" value="2"/>
</dbReference>
<dbReference type="InterPro" id="IPR009056">
    <property type="entry name" value="Cyt_c-like_dom"/>
</dbReference>
<dbReference type="Gene3D" id="1.10.760.10">
    <property type="entry name" value="Cytochrome c-like domain"/>
    <property type="match status" value="1"/>
</dbReference>
<evidence type="ECO:0000256" key="5">
    <source>
        <dbReference type="SAM" id="SignalP"/>
    </source>
</evidence>
<keyword evidence="3 4" id="KW-0408">Iron</keyword>
<keyword evidence="2 4" id="KW-0479">Metal-binding</keyword>
<organism evidence="7 8">
    <name type="scientific">Thalassobaculum litoreum DSM 18839</name>
    <dbReference type="NCBI Taxonomy" id="1123362"/>
    <lineage>
        <taxon>Bacteria</taxon>
        <taxon>Pseudomonadati</taxon>
        <taxon>Pseudomonadota</taxon>
        <taxon>Alphaproteobacteria</taxon>
        <taxon>Rhodospirillales</taxon>
        <taxon>Thalassobaculaceae</taxon>
        <taxon>Thalassobaculum</taxon>
    </lineage>
</organism>
<evidence type="ECO:0000256" key="1">
    <source>
        <dbReference type="ARBA" id="ARBA00022617"/>
    </source>
</evidence>
<sequence length="475" mass="50232">MRRIQVTGAFTAVLLTGLAASMLLATVCETTADPAGSLPAGDATSAHAPDANAFSHSSATLPFEKELDFKVGNGIFKKLWVTAPASTKSSDGLGPLYNARACQRCHLKDGRGHPPSANFPEDNAVSMLIRLGIPIGPRDTRPDPVYGGQLQDFAVAGLPIEGRPHVAWTEELVALADGTEVSLRRPDWTVADFGYGPMDPETRISVRMAPPMIGLGLLEAVPAEQIAAYADPEDSDGDGISGRAAEVTNAETGDLMLGRFGWKASQPTLRQQTQAAFLGDMGLSTTAFPFGHGDCTDRQPLCRDAPDGGSQATGLEVSETMLKLVVFYSRHLAVPARRDLTDPAVARGQSVFAEAGCASCHRPSLTTAADAADPALAGHTIYAFTDMLLHDMGPDLADGLPEGDATQSEWRTPPLWGIGLTQTVNGHTNFLHDGRARSVLEAILWHGGEAQAARDHVVGLDPADRDALIAYINSL</sequence>
<dbReference type="EMBL" id="FNBW01000004">
    <property type="protein sequence ID" value="SDF54028.1"/>
    <property type="molecule type" value="Genomic_DNA"/>
</dbReference>
<reference evidence="7 8" key="1">
    <citation type="submission" date="2016-10" db="EMBL/GenBank/DDBJ databases">
        <authorList>
            <person name="Varghese N."/>
            <person name="Submissions S."/>
        </authorList>
    </citation>
    <scope>NUCLEOTIDE SEQUENCE [LARGE SCALE GENOMIC DNA]</scope>
    <source>
        <strain evidence="7 8">DSM 18839</strain>
    </source>
</reference>
<evidence type="ECO:0000259" key="6">
    <source>
        <dbReference type="PROSITE" id="PS51007"/>
    </source>
</evidence>
<protein>
    <submittedName>
        <fullName evidence="7">CxxC motif-containing protein, DUF1111 family</fullName>
    </submittedName>
</protein>
<dbReference type="AlphaFoldDB" id="A0A8G2BGN8"/>
<dbReference type="InterPro" id="IPR051395">
    <property type="entry name" value="Cytochrome_c_Peroxidase/MauG"/>
</dbReference>
<proteinExistence type="predicted"/>
<comment type="caution">
    <text evidence="7">The sequence shown here is derived from an EMBL/GenBank/DDBJ whole genome shotgun (WGS) entry which is preliminary data.</text>
</comment>
<feature type="chain" id="PRO_5034272436" evidence="5">
    <location>
        <begin position="26"/>
        <end position="475"/>
    </location>
</feature>
<dbReference type="GO" id="GO:0009055">
    <property type="term" value="F:electron transfer activity"/>
    <property type="evidence" value="ECO:0007669"/>
    <property type="project" value="InterPro"/>
</dbReference>
<keyword evidence="5" id="KW-0732">Signal</keyword>
<evidence type="ECO:0000256" key="3">
    <source>
        <dbReference type="ARBA" id="ARBA00023004"/>
    </source>
</evidence>
<dbReference type="RefSeq" id="WP_215906065.1">
    <property type="nucleotide sequence ID" value="NZ_FNBW01000004.1"/>
</dbReference>
<feature type="signal peptide" evidence="5">
    <location>
        <begin position="1"/>
        <end position="25"/>
    </location>
</feature>
<evidence type="ECO:0000256" key="2">
    <source>
        <dbReference type="ARBA" id="ARBA00022723"/>
    </source>
</evidence>